<reference evidence="3" key="1">
    <citation type="journal article" date="2023" name="Nat. Commun.">
        <title>Diploid and tetraploid genomes of Acorus and the evolution of monocots.</title>
        <authorList>
            <person name="Ma L."/>
            <person name="Liu K.W."/>
            <person name="Li Z."/>
            <person name="Hsiao Y.Y."/>
            <person name="Qi Y."/>
            <person name="Fu T."/>
            <person name="Tang G.D."/>
            <person name="Zhang D."/>
            <person name="Sun W.H."/>
            <person name="Liu D.K."/>
            <person name="Li Y."/>
            <person name="Chen G.Z."/>
            <person name="Liu X.D."/>
            <person name="Liao X.Y."/>
            <person name="Jiang Y.T."/>
            <person name="Yu X."/>
            <person name="Hao Y."/>
            <person name="Huang J."/>
            <person name="Zhao X.W."/>
            <person name="Ke S."/>
            <person name="Chen Y.Y."/>
            <person name="Wu W.L."/>
            <person name="Hsu J.L."/>
            <person name="Lin Y.F."/>
            <person name="Huang M.D."/>
            <person name="Li C.Y."/>
            <person name="Huang L."/>
            <person name="Wang Z.W."/>
            <person name="Zhao X."/>
            <person name="Zhong W.Y."/>
            <person name="Peng D.H."/>
            <person name="Ahmad S."/>
            <person name="Lan S."/>
            <person name="Zhang J.S."/>
            <person name="Tsai W.C."/>
            <person name="Van de Peer Y."/>
            <person name="Liu Z.J."/>
        </authorList>
    </citation>
    <scope>NUCLEOTIDE SEQUENCE</scope>
    <source>
        <strain evidence="3">CP</strain>
    </source>
</reference>
<name>A0AAV9EZA3_ACOCL</name>
<gene>
    <name evidence="3" type="primary">EPFL9</name>
    <name evidence="3" type="ORF">QJS10_CPB04g01409</name>
</gene>
<dbReference type="CDD" id="cd22743">
    <property type="entry name" value="stomagen-like"/>
    <property type="match status" value="1"/>
</dbReference>
<sequence length="176" mass="20061">MATRVPTCSTFLIFFLSILIGAYCRSGLESSESVATLHHHWDFKSGPPLKELLFQGTYRKVGFWRWKSRNSRRLMIGSTAPICTYNECRGCKYKCKAEQIPVDANDPINSAYRYRCVCHREVKNIQYTNLEALVIFAKEGGGDGRDAPEVRSGGDGRRAAADDRIWRRRMCGDDRI</sequence>
<dbReference type="InterPro" id="IPR044858">
    <property type="entry name" value="Stomagen_C"/>
</dbReference>
<organism evidence="3 4">
    <name type="scientific">Acorus calamus</name>
    <name type="common">Sweet flag</name>
    <dbReference type="NCBI Taxonomy" id="4465"/>
    <lineage>
        <taxon>Eukaryota</taxon>
        <taxon>Viridiplantae</taxon>
        <taxon>Streptophyta</taxon>
        <taxon>Embryophyta</taxon>
        <taxon>Tracheophyta</taxon>
        <taxon>Spermatophyta</taxon>
        <taxon>Magnoliopsida</taxon>
        <taxon>Liliopsida</taxon>
        <taxon>Acoraceae</taxon>
        <taxon>Acorus</taxon>
    </lineage>
</organism>
<feature type="signal peptide" evidence="1">
    <location>
        <begin position="1"/>
        <end position="24"/>
    </location>
</feature>
<evidence type="ECO:0000313" key="3">
    <source>
        <dbReference type="EMBL" id="KAK1318552.1"/>
    </source>
</evidence>
<dbReference type="PANTHER" id="PTHR37239:SF1">
    <property type="entry name" value="EPIDERMAL PATTERNING FACTOR-LIKE PROTEIN 9"/>
    <property type="match status" value="1"/>
</dbReference>
<dbReference type="Pfam" id="PF16851">
    <property type="entry name" value="Stomagen"/>
    <property type="match status" value="1"/>
</dbReference>
<keyword evidence="1" id="KW-0732">Signal</keyword>
<comment type="caution">
    <text evidence="3">The sequence shown here is derived from an EMBL/GenBank/DDBJ whole genome shotgun (WGS) entry which is preliminary data.</text>
</comment>
<dbReference type="InterPro" id="IPR031753">
    <property type="entry name" value="Stomagen"/>
</dbReference>
<protein>
    <submittedName>
        <fullName evidence="3">EPIDERMAL PATTERNING FACTOR-like protein 9</fullName>
    </submittedName>
</protein>
<evidence type="ECO:0000313" key="4">
    <source>
        <dbReference type="Proteomes" id="UP001180020"/>
    </source>
</evidence>
<dbReference type="InterPro" id="IPR038572">
    <property type="entry name" value="Stomagen_C_sf"/>
</dbReference>
<dbReference type="Proteomes" id="UP001180020">
    <property type="component" value="Unassembled WGS sequence"/>
</dbReference>
<proteinExistence type="predicted"/>
<dbReference type="GO" id="GO:2000123">
    <property type="term" value="P:positive regulation of stomatal complex development"/>
    <property type="evidence" value="ECO:0007669"/>
    <property type="project" value="InterPro"/>
</dbReference>
<dbReference type="PANTHER" id="PTHR37239">
    <property type="entry name" value="EPIDERMAL PATTERNING FACTOR-LIKE PROTEIN 9"/>
    <property type="match status" value="1"/>
</dbReference>
<evidence type="ECO:0000259" key="2">
    <source>
        <dbReference type="Pfam" id="PF16851"/>
    </source>
</evidence>
<keyword evidence="4" id="KW-1185">Reference proteome</keyword>
<accession>A0AAV9EZA3</accession>
<feature type="chain" id="PRO_5043563978" evidence="1">
    <location>
        <begin position="25"/>
        <end position="176"/>
    </location>
</feature>
<feature type="domain" description="Stomagen C-terminal" evidence="2">
    <location>
        <begin position="70"/>
        <end position="119"/>
    </location>
</feature>
<dbReference type="Gene3D" id="2.20.25.390">
    <property type="entry name" value="Stomagen"/>
    <property type="match status" value="1"/>
</dbReference>
<dbReference type="AlphaFoldDB" id="A0AAV9EZA3"/>
<dbReference type="EMBL" id="JAUJYO010000004">
    <property type="protein sequence ID" value="KAK1318552.1"/>
    <property type="molecule type" value="Genomic_DNA"/>
</dbReference>
<reference evidence="3" key="2">
    <citation type="submission" date="2023-06" db="EMBL/GenBank/DDBJ databases">
        <authorList>
            <person name="Ma L."/>
            <person name="Liu K.-W."/>
            <person name="Li Z."/>
            <person name="Hsiao Y.-Y."/>
            <person name="Qi Y."/>
            <person name="Fu T."/>
            <person name="Tang G."/>
            <person name="Zhang D."/>
            <person name="Sun W.-H."/>
            <person name="Liu D.-K."/>
            <person name="Li Y."/>
            <person name="Chen G.-Z."/>
            <person name="Liu X.-D."/>
            <person name="Liao X.-Y."/>
            <person name="Jiang Y.-T."/>
            <person name="Yu X."/>
            <person name="Hao Y."/>
            <person name="Huang J."/>
            <person name="Zhao X.-W."/>
            <person name="Ke S."/>
            <person name="Chen Y.-Y."/>
            <person name="Wu W.-L."/>
            <person name="Hsu J.-L."/>
            <person name="Lin Y.-F."/>
            <person name="Huang M.-D."/>
            <person name="Li C.-Y."/>
            <person name="Huang L."/>
            <person name="Wang Z.-W."/>
            <person name="Zhao X."/>
            <person name="Zhong W.-Y."/>
            <person name="Peng D.-H."/>
            <person name="Ahmad S."/>
            <person name="Lan S."/>
            <person name="Zhang J.-S."/>
            <person name="Tsai W.-C."/>
            <person name="Van De Peer Y."/>
            <person name="Liu Z.-J."/>
        </authorList>
    </citation>
    <scope>NUCLEOTIDE SEQUENCE</scope>
    <source>
        <strain evidence="3">CP</strain>
        <tissue evidence="3">Leaves</tissue>
    </source>
</reference>
<evidence type="ECO:0000256" key="1">
    <source>
        <dbReference type="SAM" id="SignalP"/>
    </source>
</evidence>